<dbReference type="PRINTS" id="PR00721">
    <property type="entry name" value="STOMATIN"/>
</dbReference>
<dbReference type="OMA" id="MFQVTDP"/>
<dbReference type="InterPro" id="IPR036013">
    <property type="entry name" value="Band_7/SPFH_dom_sf"/>
</dbReference>
<dbReference type="CDD" id="cd13437">
    <property type="entry name" value="SPFH_alloslipin"/>
    <property type="match status" value="1"/>
</dbReference>
<sequence length="292" mass="32045">MTLICYLLDDITVGIAVRGVQASYARELDISQDIPHGFYETMMTCIGNTMGFFGSFPCIVCCPNPYHKVRQGNVGLVTKFGKFYKCVDPGLVKVNPVTEDLKKIDITIQVTEIPKQDVITKDNVSVNLESVIYWHVVDPYQAVYGVSDVNHALIERASTSLRDVCGGHSVQDLIENREAISEELHEIIGPIAKSWGVKIESTLVKDITLSQHLQESLSSAAQAKRLGESRVITSKAEVEAAKLMRDAADILNTPAAIQIRYLETLQSMSRNGSGPKTIFVPLPPSQVGPAKN</sequence>
<evidence type="ECO:0000313" key="4">
    <source>
        <dbReference type="Proteomes" id="UP000014254"/>
    </source>
</evidence>
<accession>S2J9H0</accession>
<feature type="domain" description="Band 7" evidence="2">
    <location>
        <begin position="64"/>
        <end position="221"/>
    </location>
</feature>
<comment type="similarity">
    <text evidence="1">Belongs to the band 7/mec-2 family.</text>
</comment>
<proteinExistence type="inferred from homology"/>
<dbReference type="PANTHER" id="PTHR10264">
    <property type="entry name" value="BAND 7 PROTEIN-RELATED"/>
    <property type="match status" value="1"/>
</dbReference>
<dbReference type="EMBL" id="KE123992">
    <property type="protein sequence ID" value="EPB86299.1"/>
    <property type="molecule type" value="Genomic_DNA"/>
</dbReference>
<protein>
    <recommendedName>
        <fullName evidence="2">Band 7 domain-containing protein</fullName>
    </recommendedName>
</protein>
<dbReference type="eggNOG" id="KOG2621">
    <property type="taxonomic scope" value="Eukaryota"/>
</dbReference>
<dbReference type="OrthoDB" id="2105077at2759"/>
<dbReference type="InterPro" id="IPR001972">
    <property type="entry name" value="Stomatin_HflK_fam"/>
</dbReference>
<evidence type="ECO:0000259" key="2">
    <source>
        <dbReference type="SMART" id="SM00244"/>
    </source>
</evidence>
<evidence type="ECO:0000313" key="3">
    <source>
        <dbReference type="EMBL" id="EPB86299.1"/>
    </source>
</evidence>
<dbReference type="FunFam" id="3.30.479.30:FF:000004">
    <property type="entry name" value="Putative membrane protease family, stomatin"/>
    <property type="match status" value="1"/>
</dbReference>
<dbReference type="Proteomes" id="UP000014254">
    <property type="component" value="Unassembled WGS sequence"/>
</dbReference>
<dbReference type="GO" id="GO:0098552">
    <property type="term" value="C:side of membrane"/>
    <property type="evidence" value="ECO:0007669"/>
    <property type="project" value="UniProtKB-ARBA"/>
</dbReference>
<dbReference type="GO" id="GO:0005886">
    <property type="term" value="C:plasma membrane"/>
    <property type="evidence" value="ECO:0007669"/>
    <property type="project" value="InterPro"/>
</dbReference>
<dbReference type="InterPro" id="IPR043202">
    <property type="entry name" value="Band-7_stomatin-like"/>
</dbReference>
<organism evidence="3 4">
    <name type="scientific">Mucor circinelloides f. circinelloides (strain 1006PhL)</name>
    <name type="common">Mucormycosis agent</name>
    <name type="synonym">Calyptromyces circinelloides</name>
    <dbReference type="NCBI Taxonomy" id="1220926"/>
    <lineage>
        <taxon>Eukaryota</taxon>
        <taxon>Fungi</taxon>
        <taxon>Fungi incertae sedis</taxon>
        <taxon>Mucoromycota</taxon>
        <taxon>Mucoromycotina</taxon>
        <taxon>Mucoromycetes</taxon>
        <taxon>Mucorales</taxon>
        <taxon>Mucorineae</taxon>
        <taxon>Mucoraceae</taxon>
        <taxon>Mucor</taxon>
    </lineage>
</organism>
<dbReference type="Gene3D" id="3.30.479.30">
    <property type="entry name" value="Band 7 domain"/>
    <property type="match status" value="1"/>
</dbReference>
<dbReference type="Pfam" id="PF01145">
    <property type="entry name" value="Band_7"/>
    <property type="match status" value="1"/>
</dbReference>
<keyword evidence="4" id="KW-1185">Reference proteome</keyword>
<evidence type="ECO:0000256" key="1">
    <source>
        <dbReference type="ARBA" id="ARBA00008164"/>
    </source>
</evidence>
<dbReference type="PANTHER" id="PTHR10264:SF19">
    <property type="entry name" value="AT06885P-RELATED"/>
    <property type="match status" value="1"/>
</dbReference>
<name>S2J9H0_MUCC1</name>
<reference evidence="4" key="1">
    <citation type="submission" date="2013-05" db="EMBL/GenBank/DDBJ databases">
        <title>The Genome sequence of Mucor circinelloides f. circinelloides 1006PhL.</title>
        <authorList>
            <consortium name="The Broad Institute Genomics Platform"/>
            <person name="Cuomo C."/>
            <person name="Earl A."/>
            <person name="Findley K."/>
            <person name="Lee S.C."/>
            <person name="Walker B."/>
            <person name="Young S."/>
            <person name="Zeng Q."/>
            <person name="Gargeya S."/>
            <person name="Fitzgerald M."/>
            <person name="Haas B."/>
            <person name="Abouelleil A."/>
            <person name="Allen A.W."/>
            <person name="Alvarado L."/>
            <person name="Arachchi H.M."/>
            <person name="Berlin A.M."/>
            <person name="Chapman S.B."/>
            <person name="Gainer-Dewar J."/>
            <person name="Goldberg J."/>
            <person name="Griggs A."/>
            <person name="Gujja S."/>
            <person name="Hansen M."/>
            <person name="Howarth C."/>
            <person name="Imamovic A."/>
            <person name="Ireland A."/>
            <person name="Larimer J."/>
            <person name="McCowan C."/>
            <person name="Murphy C."/>
            <person name="Pearson M."/>
            <person name="Poon T.W."/>
            <person name="Priest M."/>
            <person name="Roberts A."/>
            <person name="Saif S."/>
            <person name="Shea T."/>
            <person name="Sisk P."/>
            <person name="Sykes S."/>
            <person name="Wortman J."/>
            <person name="Nusbaum C."/>
            <person name="Birren B."/>
        </authorList>
    </citation>
    <scope>NUCLEOTIDE SEQUENCE [LARGE SCALE GENOMIC DNA]</scope>
    <source>
        <strain evidence="4">1006PhL</strain>
    </source>
</reference>
<dbReference type="VEuPathDB" id="FungiDB:HMPREF1544_06941"/>
<dbReference type="STRING" id="1220926.S2J9H0"/>
<dbReference type="InterPro" id="IPR001107">
    <property type="entry name" value="Band_7"/>
</dbReference>
<dbReference type="SMART" id="SM00244">
    <property type="entry name" value="PHB"/>
    <property type="match status" value="1"/>
</dbReference>
<dbReference type="AlphaFoldDB" id="S2J9H0"/>
<dbReference type="Gene3D" id="6.10.250.2090">
    <property type="match status" value="1"/>
</dbReference>
<dbReference type="InParanoid" id="S2J9H0"/>
<dbReference type="SUPFAM" id="SSF117892">
    <property type="entry name" value="Band 7/SPFH domain"/>
    <property type="match status" value="1"/>
</dbReference>
<gene>
    <name evidence="3" type="ORF">HMPREF1544_06941</name>
</gene>